<dbReference type="InterPro" id="IPR010071">
    <property type="entry name" value="AA_adenyl_dom"/>
</dbReference>
<dbReference type="Gene3D" id="3.30.300.30">
    <property type="match status" value="1"/>
</dbReference>
<evidence type="ECO:0000313" key="2">
    <source>
        <dbReference type="EMBL" id="MDT0444142.1"/>
    </source>
</evidence>
<dbReference type="NCBIfam" id="TIGR01733">
    <property type="entry name" value="AA-adenyl-dom"/>
    <property type="match status" value="1"/>
</dbReference>
<protein>
    <submittedName>
        <fullName evidence="2">Amino acid adenylation domain-containing protein</fullName>
    </submittedName>
</protein>
<dbReference type="InterPro" id="IPR000873">
    <property type="entry name" value="AMP-dep_synth/lig_dom"/>
</dbReference>
<name>A0ABU2S5F5_9ACTN</name>
<dbReference type="RefSeq" id="WP_311618417.1">
    <property type="nucleotide sequence ID" value="NZ_JAVREV010000008.1"/>
</dbReference>
<dbReference type="Proteomes" id="UP001183615">
    <property type="component" value="Unassembled WGS sequence"/>
</dbReference>
<proteinExistence type="predicted"/>
<dbReference type="InterPro" id="IPR042099">
    <property type="entry name" value="ANL_N_sf"/>
</dbReference>
<gene>
    <name evidence="2" type="ORF">RM779_16295</name>
</gene>
<dbReference type="EMBL" id="JAVREV010000008">
    <property type="protein sequence ID" value="MDT0444142.1"/>
    <property type="molecule type" value="Genomic_DNA"/>
</dbReference>
<comment type="caution">
    <text evidence="2">The sequence shown here is derived from an EMBL/GenBank/DDBJ whole genome shotgun (WGS) entry which is preliminary data.</text>
</comment>
<dbReference type="PANTHER" id="PTHR45527">
    <property type="entry name" value="NONRIBOSOMAL PEPTIDE SYNTHETASE"/>
    <property type="match status" value="1"/>
</dbReference>
<dbReference type="InterPro" id="IPR020845">
    <property type="entry name" value="AMP-binding_CS"/>
</dbReference>
<organism evidence="2 3">
    <name type="scientific">Streptomyces johnsoniae</name>
    <dbReference type="NCBI Taxonomy" id="3075532"/>
    <lineage>
        <taxon>Bacteria</taxon>
        <taxon>Bacillati</taxon>
        <taxon>Actinomycetota</taxon>
        <taxon>Actinomycetes</taxon>
        <taxon>Kitasatosporales</taxon>
        <taxon>Streptomycetaceae</taxon>
        <taxon>Streptomyces</taxon>
    </lineage>
</organism>
<reference evidence="3" key="1">
    <citation type="submission" date="2023-07" db="EMBL/GenBank/DDBJ databases">
        <title>30 novel species of actinomycetes from the DSMZ collection.</title>
        <authorList>
            <person name="Nouioui I."/>
        </authorList>
    </citation>
    <scope>NUCLEOTIDE SEQUENCE [LARGE SCALE GENOMIC DNA]</scope>
    <source>
        <strain evidence="3">DSM 41886</strain>
    </source>
</reference>
<dbReference type="Gene3D" id="3.40.50.12780">
    <property type="entry name" value="N-terminal domain of ligase-like"/>
    <property type="match status" value="1"/>
</dbReference>
<dbReference type="PANTHER" id="PTHR45527:SF1">
    <property type="entry name" value="FATTY ACID SYNTHASE"/>
    <property type="match status" value="1"/>
</dbReference>
<accession>A0ABU2S5F5</accession>
<feature type="domain" description="AMP-dependent synthetase/ligase" evidence="1">
    <location>
        <begin position="22"/>
        <end position="367"/>
    </location>
</feature>
<dbReference type="SUPFAM" id="SSF56801">
    <property type="entry name" value="Acetyl-CoA synthetase-like"/>
    <property type="match status" value="1"/>
</dbReference>
<keyword evidence="3" id="KW-1185">Reference proteome</keyword>
<dbReference type="InterPro" id="IPR045851">
    <property type="entry name" value="AMP-bd_C_sf"/>
</dbReference>
<evidence type="ECO:0000313" key="3">
    <source>
        <dbReference type="Proteomes" id="UP001183615"/>
    </source>
</evidence>
<dbReference type="Pfam" id="PF00501">
    <property type="entry name" value="AMP-binding"/>
    <property type="match status" value="1"/>
</dbReference>
<sequence length="510" mass="54682">MTETSAPGHGLHERFLRGLALSPGRTAIRVGSESLTYEELHERALRRAGELRASAPQGPHRVAVLADKGLTAYVGILAALYAGAAVVPLNPRFPAERTRRMLTTAGVGTVVADAVGRAALAETELDLPVLGESESAAASASAAALDAPAAVGPSDIAYILFTSGSTGRPKGVPLTHGGNRHYFDLLDRRYDFGPGDVFSQNVGINFDCAIFELFCAWGAGAAVDVLPAAAHRELAAFIAERRMTVWFSVPSHISFIRGIGGLRPGTMPTLRWSFFAGEALLCDDVADWQAAAPDSRIENLYGPTELTVTITGHRWSPEASRSRAVNGVVPIGPVHPGHDHLLLDGEGESAVEGELCVTGPQMAAGYLDPADNEGRFLERHGRRWYRTGDRVRRLADGELLYLGRLDAQVQIQGHRVELAEVDHAARQCTGVQNAVSVTRPAPAGGLELVVYYTGERVPPATLRRELSAHLPEGMMPKAFRHVPEFPLNANRKVDRQRLAREAAGTPEGPP</sequence>
<evidence type="ECO:0000259" key="1">
    <source>
        <dbReference type="Pfam" id="PF00501"/>
    </source>
</evidence>
<dbReference type="PROSITE" id="PS00455">
    <property type="entry name" value="AMP_BINDING"/>
    <property type="match status" value="1"/>
</dbReference>